<evidence type="ECO:0000256" key="1">
    <source>
        <dbReference type="ARBA" id="ARBA00001470"/>
    </source>
</evidence>
<dbReference type="EC" id="5.1.3.11" evidence="4"/>
<keyword evidence="6" id="KW-1185">Reference proteome</keyword>
<dbReference type="HAMAP" id="MF_00929">
    <property type="entry name" value="Cellobiose_2_epim"/>
    <property type="match status" value="1"/>
</dbReference>
<dbReference type="Pfam" id="PF07221">
    <property type="entry name" value="GlcNAc_2-epim"/>
    <property type="match status" value="1"/>
</dbReference>
<accession>A0ABR8MTK8</accession>
<dbReference type="InterPro" id="IPR008928">
    <property type="entry name" value="6-hairpin_glycosidase_sf"/>
</dbReference>
<dbReference type="InterPro" id="IPR028584">
    <property type="entry name" value="Cellobiose_2_epim"/>
</dbReference>
<dbReference type="SUPFAM" id="SSF48208">
    <property type="entry name" value="Six-hairpin glycosidases"/>
    <property type="match status" value="1"/>
</dbReference>
<name>A0ABR8MTK8_9BACL</name>
<proteinExistence type="inferred from homology"/>
<evidence type="ECO:0000313" key="5">
    <source>
        <dbReference type="EMBL" id="MBD3918631.1"/>
    </source>
</evidence>
<comment type="similarity">
    <text evidence="2">Belongs to the N-acylglucosamine 2-epimerase family.</text>
</comment>
<comment type="similarity">
    <text evidence="4">Belongs to the cellobiose 2-epimerase family.</text>
</comment>
<comment type="function">
    <text evidence="4">Catalyzes the reversible epimerization of cellobiose to 4-O-beta-D-glucopyranosyl-D-mannose (Glc-Man).</text>
</comment>
<comment type="catalytic activity">
    <reaction evidence="1 4">
        <text>D-cellobiose = beta-D-glucosyl-(1-&gt;4)-D-mannopyranose</text>
        <dbReference type="Rhea" id="RHEA:23384"/>
        <dbReference type="ChEBI" id="CHEBI:17057"/>
        <dbReference type="ChEBI" id="CHEBI:47931"/>
        <dbReference type="EC" id="5.1.3.11"/>
    </reaction>
</comment>
<evidence type="ECO:0000256" key="4">
    <source>
        <dbReference type="HAMAP-Rule" id="MF_00929"/>
    </source>
</evidence>
<dbReference type="Gene3D" id="1.50.10.10">
    <property type="match status" value="1"/>
</dbReference>
<keyword evidence="3 4" id="KW-0413">Isomerase</keyword>
<organism evidence="5 6">
    <name type="scientific">Paenibacillus terricola</name>
    <dbReference type="NCBI Taxonomy" id="2763503"/>
    <lineage>
        <taxon>Bacteria</taxon>
        <taxon>Bacillati</taxon>
        <taxon>Bacillota</taxon>
        <taxon>Bacilli</taxon>
        <taxon>Bacillales</taxon>
        <taxon>Paenibacillaceae</taxon>
        <taxon>Paenibacillus</taxon>
    </lineage>
</organism>
<gene>
    <name evidence="5" type="ORF">H8B09_07710</name>
</gene>
<evidence type="ECO:0000256" key="2">
    <source>
        <dbReference type="ARBA" id="ARBA00008558"/>
    </source>
</evidence>
<comment type="caution">
    <text evidence="5">The sequence shown here is derived from an EMBL/GenBank/DDBJ whole genome shotgun (WGS) entry which is preliminary data.</text>
</comment>
<sequence length="413" mass="46940">MTANTDSNVWAEAWRHDIHSELTNNILAYWMNHTIDLAHGGFVGEIDDNNEIVPNADKSLVLNTRILWTFAAAYRLIKDEAHLRIADRAYDYIVQHFVDQDYGGLYWMVDAQGSPAQAQKIVYGQAFSIYAMTEYYRATGKQDALDLAIGIYDLLETHSCDKANGGYFESHTRDWQPNDISELSSNTLHEKKSMNTHLHVLEAYTNLFRVWPTDRLRQSQSELIAMTLEHIVDRESSHFKLFFDERWNSLSGHISYGHDIEGSWLIAEAAEVLGNPELIASANATAIRMSEAVLLEGIDNDGGILNEADASGIIDSNKDWWPQAEAVVGFYNAYELSGDSRYLDAARASWAFTDRYIIDHQQGEWFWSVTREGIPTTGKGKVNAWKCPYHNSRACFEMLERLERTLAHTASNQ</sequence>
<dbReference type="Proteomes" id="UP000609346">
    <property type="component" value="Unassembled WGS sequence"/>
</dbReference>
<dbReference type="InterPro" id="IPR010819">
    <property type="entry name" value="AGE/CE"/>
</dbReference>
<dbReference type="PANTHER" id="PTHR15108">
    <property type="entry name" value="N-ACYLGLUCOSAMINE-2-EPIMERASE"/>
    <property type="match status" value="1"/>
</dbReference>
<dbReference type="InterPro" id="IPR012341">
    <property type="entry name" value="6hp_glycosidase-like_sf"/>
</dbReference>
<reference evidence="5 6" key="1">
    <citation type="submission" date="2020-09" db="EMBL/GenBank/DDBJ databases">
        <title>Paenibacillus sp. strain PR3 16S rRNA gene Genome sequencing and assembly.</title>
        <authorList>
            <person name="Kim J."/>
        </authorList>
    </citation>
    <scope>NUCLEOTIDE SEQUENCE [LARGE SCALE GENOMIC DNA]</scope>
    <source>
        <strain evidence="5 6">PR3</strain>
    </source>
</reference>
<evidence type="ECO:0000256" key="3">
    <source>
        <dbReference type="ARBA" id="ARBA00023235"/>
    </source>
</evidence>
<dbReference type="RefSeq" id="WP_191202947.1">
    <property type="nucleotide sequence ID" value="NZ_JACXZA010000002.1"/>
</dbReference>
<protein>
    <recommendedName>
        <fullName evidence="4">Cellobiose 2-epimerase</fullName>
        <shortName evidence="4">CE</shortName>
        <ecNumber evidence="4">5.1.3.11</ecNumber>
    </recommendedName>
</protein>
<evidence type="ECO:0000313" key="6">
    <source>
        <dbReference type="Proteomes" id="UP000609346"/>
    </source>
</evidence>
<dbReference type="EMBL" id="JACXZA010000002">
    <property type="protein sequence ID" value="MBD3918631.1"/>
    <property type="molecule type" value="Genomic_DNA"/>
</dbReference>